<reference evidence="4 5" key="1">
    <citation type="journal article" date="2019" name="Nat. Ecol. Evol.">
        <title>Megaphylogeny resolves global patterns of mushroom evolution.</title>
        <authorList>
            <person name="Varga T."/>
            <person name="Krizsan K."/>
            <person name="Foldi C."/>
            <person name="Dima B."/>
            <person name="Sanchez-Garcia M."/>
            <person name="Sanchez-Ramirez S."/>
            <person name="Szollosi G.J."/>
            <person name="Szarkandi J.G."/>
            <person name="Papp V."/>
            <person name="Albert L."/>
            <person name="Andreopoulos W."/>
            <person name="Angelini C."/>
            <person name="Antonin V."/>
            <person name="Barry K.W."/>
            <person name="Bougher N.L."/>
            <person name="Buchanan P."/>
            <person name="Buyck B."/>
            <person name="Bense V."/>
            <person name="Catcheside P."/>
            <person name="Chovatia M."/>
            <person name="Cooper J."/>
            <person name="Damon W."/>
            <person name="Desjardin D."/>
            <person name="Finy P."/>
            <person name="Geml J."/>
            <person name="Haridas S."/>
            <person name="Hughes K."/>
            <person name="Justo A."/>
            <person name="Karasinski D."/>
            <person name="Kautmanova I."/>
            <person name="Kiss B."/>
            <person name="Kocsube S."/>
            <person name="Kotiranta H."/>
            <person name="LaButti K.M."/>
            <person name="Lechner B.E."/>
            <person name="Liimatainen K."/>
            <person name="Lipzen A."/>
            <person name="Lukacs Z."/>
            <person name="Mihaltcheva S."/>
            <person name="Morgado L.N."/>
            <person name="Niskanen T."/>
            <person name="Noordeloos M.E."/>
            <person name="Ohm R.A."/>
            <person name="Ortiz-Santana B."/>
            <person name="Ovrebo C."/>
            <person name="Racz N."/>
            <person name="Riley R."/>
            <person name="Savchenko A."/>
            <person name="Shiryaev A."/>
            <person name="Soop K."/>
            <person name="Spirin V."/>
            <person name="Szebenyi C."/>
            <person name="Tomsovsky M."/>
            <person name="Tulloss R.E."/>
            <person name="Uehling J."/>
            <person name="Grigoriev I.V."/>
            <person name="Vagvolgyi C."/>
            <person name="Papp T."/>
            <person name="Martin F.M."/>
            <person name="Miettinen O."/>
            <person name="Hibbett D.S."/>
            <person name="Nagy L.G."/>
        </authorList>
    </citation>
    <scope>NUCLEOTIDE SEQUENCE [LARGE SCALE GENOMIC DNA]</scope>
    <source>
        <strain evidence="4 5">CBS 962.96</strain>
    </source>
</reference>
<evidence type="ECO:0000313" key="5">
    <source>
        <dbReference type="Proteomes" id="UP000297245"/>
    </source>
</evidence>
<evidence type="ECO:0000259" key="3">
    <source>
        <dbReference type="Pfam" id="PF07993"/>
    </source>
</evidence>
<evidence type="ECO:0000256" key="2">
    <source>
        <dbReference type="ARBA" id="ARBA00022553"/>
    </source>
</evidence>
<name>A0A4S8M4G7_DENBC</name>
<feature type="non-terminal residue" evidence="4">
    <location>
        <position position="1"/>
    </location>
</feature>
<keyword evidence="5" id="KW-1185">Reference proteome</keyword>
<organism evidence="4 5">
    <name type="scientific">Dendrothele bispora (strain CBS 962.96)</name>
    <dbReference type="NCBI Taxonomy" id="1314807"/>
    <lineage>
        <taxon>Eukaryota</taxon>
        <taxon>Fungi</taxon>
        <taxon>Dikarya</taxon>
        <taxon>Basidiomycota</taxon>
        <taxon>Agaricomycotina</taxon>
        <taxon>Agaricomycetes</taxon>
        <taxon>Agaricomycetidae</taxon>
        <taxon>Agaricales</taxon>
        <taxon>Agaricales incertae sedis</taxon>
        <taxon>Dendrothele</taxon>
    </lineage>
</organism>
<proteinExistence type="predicted"/>
<dbReference type="Proteomes" id="UP000297245">
    <property type="component" value="Unassembled WGS sequence"/>
</dbReference>
<feature type="domain" description="Thioester reductase (TE)" evidence="3">
    <location>
        <begin position="280"/>
        <end position="361"/>
    </location>
</feature>
<dbReference type="OrthoDB" id="429813at2759"/>
<dbReference type="Pfam" id="PF07993">
    <property type="entry name" value="NAD_binding_4"/>
    <property type="match status" value="1"/>
</dbReference>
<dbReference type="PANTHER" id="PTHR43439">
    <property type="entry name" value="PHENYLACETATE-COENZYME A LIGASE"/>
    <property type="match status" value="1"/>
</dbReference>
<dbReference type="PANTHER" id="PTHR43439:SF2">
    <property type="entry name" value="ENZYME, PUTATIVE (JCVI)-RELATED"/>
    <property type="match status" value="1"/>
</dbReference>
<sequence length="420" mass="47387">LIISSDPLVKSCFMFGRSRTQVGIAIEPYQPIDLSSPSSIATFRNAIWSSIQQANSFAPQHSRILKDFVLVTDPVNRPLPRTPKGSVRREIAYEMYREDIERIYGEAEVGLFSMDVGEAWMRPPELGKDGKWDEKGVREFVKRVVQGVVGEKKKVDPKRDLFKQGCDSLQATYIYQVILSALVQYASSPEAKLSVNITSRIPNNFVYEHNTQEDIEDFLLKLIQNEKGDAAQREHRRRAKVEAMRDMVRKYTVEWSTPQNSRPIPTLLDNVATTKQVVLLTGTTGSLGTYLLARLLQDSRVSKVYALNRTSDKRLVERQREAFKDRGIDDCLLEREKLVLLEGNTAEAKLGLEESVYDELLMTLTSYESQVKGVRNLVDLALTSRLPTEIRPQLVFTSSVATVSGWASKKRAGTGKGARP</sequence>
<dbReference type="SUPFAM" id="SSF51735">
    <property type="entry name" value="NAD(P)-binding Rossmann-fold domains"/>
    <property type="match status" value="1"/>
</dbReference>
<dbReference type="EMBL" id="ML179162">
    <property type="protein sequence ID" value="THU97082.1"/>
    <property type="molecule type" value="Genomic_DNA"/>
</dbReference>
<gene>
    <name evidence="4" type="ORF">K435DRAFT_796770</name>
</gene>
<dbReference type="InterPro" id="IPR036291">
    <property type="entry name" value="NAD(P)-bd_dom_sf"/>
</dbReference>
<dbReference type="InterPro" id="IPR013120">
    <property type="entry name" value="FAR_NAD-bd"/>
</dbReference>
<keyword evidence="1" id="KW-0596">Phosphopantetheine</keyword>
<dbReference type="Gene3D" id="3.40.50.720">
    <property type="entry name" value="NAD(P)-binding Rossmann-like Domain"/>
    <property type="match status" value="1"/>
</dbReference>
<evidence type="ECO:0000313" key="4">
    <source>
        <dbReference type="EMBL" id="THU97082.1"/>
    </source>
</evidence>
<dbReference type="InterPro" id="IPR051414">
    <property type="entry name" value="Adenylate-forming_Reductase"/>
</dbReference>
<evidence type="ECO:0000256" key="1">
    <source>
        <dbReference type="ARBA" id="ARBA00022450"/>
    </source>
</evidence>
<keyword evidence="2" id="KW-0597">Phosphoprotein</keyword>
<accession>A0A4S8M4G7</accession>
<protein>
    <recommendedName>
        <fullName evidence="3">Thioester reductase (TE) domain-containing protein</fullName>
    </recommendedName>
</protein>
<dbReference type="Pfam" id="PF23562">
    <property type="entry name" value="AMP-binding_C_3"/>
    <property type="match status" value="1"/>
</dbReference>
<dbReference type="AlphaFoldDB" id="A0A4S8M4G7"/>